<feature type="signal peptide" evidence="1">
    <location>
        <begin position="1"/>
        <end position="24"/>
    </location>
</feature>
<reference evidence="2 3" key="1">
    <citation type="submission" date="2021-06" db="EMBL/GenBank/DDBJ databases">
        <authorList>
            <person name="Lee D.H."/>
        </authorList>
    </citation>
    <scope>NUCLEOTIDE SEQUENCE [LARGE SCALE GENOMIC DNA]</scope>
    <source>
        <strain evidence="2 3">MMS21-HV4-11</strain>
    </source>
</reference>
<protein>
    <recommendedName>
        <fullName evidence="4">Lipoprotein</fullName>
    </recommendedName>
</protein>
<evidence type="ECO:0000256" key="1">
    <source>
        <dbReference type="SAM" id="SignalP"/>
    </source>
</evidence>
<dbReference type="EMBL" id="JAHOPB010000003">
    <property type="protein sequence ID" value="MBU8876992.1"/>
    <property type="molecule type" value="Genomic_DNA"/>
</dbReference>
<gene>
    <name evidence="2" type="ORF">KQ910_24680</name>
</gene>
<sequence>MSQFSSTRRGFLVSASLLPLAACAPPPSSPRHTLSPRGDKLVWLIQTTGKDNMTAPEAFALMDITNQGRDIPVRQLADDGPDGRYVVNLVNIRKIHELVFQRRQGDVLVLHSADTAFKRLQSVRYARNGKPSIITDTAFAERDFQQQIAFWFARIPGR</sequence>
<evidence type="ECO:0008006" key="4">
    <source>
        <dbReference type="Google" id="ProtNLM"/>
    </source>
</evidence>
<feature type="chain" id="PRO_5045521744" description="Lipoprotein" evidence="1">
    <location>
        <begin position="25"/>
        <end position="158"/>
    </location>
</feature>
<organism evidence="2 3">
    <name type="scientific">Reyranella humidisoli</name>
    <dbReference type="NCBI Taxonomy" id="2849149"/>
    <lineage>
        <taxon>Bacteria</taxon>
        <taxon>Pseudomonadati</taxon>
        <taxon>Pseudomonadota</taxon>
        <taxon>Alphaproteobacteria</taxon>
        <taxon>Hyphomicrobiales</taxon>
        <taxon>Reyranellaceae</taxon>
        <taxon>Reyranella</taxon>
    </lineage>
</organism>
<keyword evidence="3" id="KW-1185">Reference proteome</keyword>
<evidence type="ECO:0000313" key="3">
    <source>
        <dbReference type="Proteomes" id="UP000727907"/>
    </source>
</evidence>
<evidence type="ECO:0000313" key="2">
    <source>
        <dbReference type="EMBL" id="MBU8876992.1"/>
    </source>
</evidence>
<comment type="caution">
    <text evidence="2">The sequence shown here is derived from an EMBL/GenBank/DDBJ whole genome shotgun (WGS) entry which is preliminary data.</text>
</comment>
<dbReference type="Proteomes" id="UP000727907">
    <property type="component" value="Unassembled WGS sequence"/>
</dbReference>
<proteinExistence type="predicted"/>
<dbReference type="RefSeq" id="WP_216966328.1">
    <property type="nucleotide sequence ID" value="NZ_JAHOPB010000003.1"/>
</dbReference>
<accession>A0ABS6ITF4</accession>
<name>A0ABS6ITF4_9HYPH</name>
<keyword evidence="1" id="KW-0732">Signal</keyword>